<dbReference type="SUPFAM" id="SSF46955">
    <property type="entry name" value="Putative DNA-binding domain"/>
    <property type="match status" value="1"/>
</dbReference>
<feature type="domain" description="Helix-turn-helix" evidence="1">
    <location>
        <begin position="4"/>
        <end position="54"/>
    </location>
</feature>
<dbReference type="Gene3D" id="1.10.238.160">
    <property type="match status" value="1"/>
</dbReference>
<protein>
    <recommendedName>
        <fullName evidence="1">Helix-turn-helix domain-containing protein</fullName>
    </recommendedName>
</protein>
<dbReference type="InterPro" id="IPR041657">
    <property type="entry name" value="HTH_17"/>
</dbReference>
<evidence type="ECO:0000259" key="1">
    <source>
        <dbReference type="Pfam" id="PF12728"/>
    </source>
</evidence>
<dbReference type="InterPro" id="IPR009061">
    <property type="entry name" value="DNA-bd_dom_put_sf"/>
</dbReference>
<proteinExistence type="predicted"/>
<reference evidence="2" key="1">
    <citation type="journal article" date="2014" name="Front. Microbiol.">
        <title>High frequency of phylogenetically diverse reductive dehalogenase-homologous genes in deep subseafloor sedimentary metagenomes.</title>
        <authorList>
            <person name="Kawai M."/>
            <person name="Futagami T."/>
            <person name="Toyoda A."/>
            <person name="Takaki Y."/>
            <person name="Nishi S."/>
            <person name="Hori S."/>
            <person name="Arai W."/>
            <person name="Tsubouchi T."/>
            <person name="Morono Y."/>
            <person name="Uchiyama I."/>
            <person name="Ito T."/>
            <person name="Fujiyama A."/>
            <person name="Inagaki F."/>
            <person name="Takami H."/>
        </authorList>
    </citation>
    <scope>NUCLEOTIDE SEQUENCE</scope>
    <source>
        <strain evidence="2">Expedition CK06-06</strain>
    </source>
</reference>
<name>X1CRY4_9ZZZZ</name>
<evidence type="ECO:0000313" key="2">
    <source>
        <dbReference type="EMBL" id="GAH11211.1"/>
    </source>
</evidence>
<dbReference type="AlphaFoldDB" id="X1CRY4"/>
<dbReference type="Pfam" id="PF12728">
    <property type="entry name" value="HTH_17"/>
    <property type="match status" value="1"/>
</dbReference>
<comment type="caution">
    <text evidence="2">The sequence shown here is derived from an EMBL/GenBank/DDBJ whole genome shotgun (WGS) entry which is preliminary data.</text>
</comment>
<organism evidence="2">
    <name type="scientific">marine sediment metagenome</name>
    <dbReference type="NCBI Taxonomy" id="412755"/>
    <lineage>
        <taxon>unclassified sequences</taxon>
        <taxon>metagenomes</taxon>
        <taxon>ecological metagenomes</taxon>
    </lineage>
</organism>
<sequence>MDELLTIKEVLNRVKLSRSMIYKLLKAGKFPRPKKVGRSSRWTEKQITDWIKKQ</sequence>
<accession>X1CRY4</accession>
<gene>
    <name evidence="2" type="ORF">S01H4_56091</name>
</gene>
<dbReference type="EMBL" id="BART01032464">
    <property type="protein sequence ID" value="GAH11211.1"/>
    <property type="molecule type" value="Genomic_DNA"/>
</dbReference>